<evidence type="ECO:0000313" key="2">
    <source>
        <dbReference type="Proteomes" id="UP000626109"/>
    </source>
</evidence>
<organism evidence="1 2">
    <name type="scientific">Polarella glacialis</name>
    <name type="common">Dinoflagellate</name>
    <dbReference type="NCBI Taxonomy" id="89957"/>
    <lineage>
        <taxon>Eukaryota</taxon>
        <taxon>Sar</taxon>
        <taxon>Alveolata</taxon>
        <taxon>Dinophyceae</taxon>
        <taxon>Suessiales</taxon>
        <taxon>Suessiaceae</taxon>
        <taxon>Polarella</taxon>
    </lineage>
</organism>
<sequence length="127" mass="13671">MAGPLEPPRRQVAPVLGLPSCEFLRSWPSNWSLTSLVKEGIDGRSKPGDAVLPGPSRFLHASLELRVDAIRGRCLVASSALKAGELVLADAPLLTSPSKEELSQAAWLSARKEDSFRQLLFSFCGDA</sequence>
<comment type="caution">
    <text evidence="1">The sequence shown here is derived from an EMBL/GenBank/DDBJ whole genome shotgun (WGS) entry which is preliminary data.</text>
</comment>
<name>A0A813IHZ4_POLGL</name>
<accession>A0A813IHZ4</accession>
<evidence type="ECO:0000313" key="1">
    <source>
        <dbReference type="EMBL" id="CAE8651019.1"/>
    </source>
</evidence>
<dbReference type="AlphaFoldDB" id="A0A813IHZ4"/>
<gene>
    <name evidence="1" type="ORF">PGLA2088_LOCUS8773</name>
</gene>
<proteinExistence type="predicted"/>
<reference evidence="1" key="1">
    <citation type="submission" date="2021-02" db="EMBL/GenBank/DDBJ databases">
        <authorList>
            <person name="Dougan E. K."/>
            <person name="Rhodes N."/>
            <person name="Thang M."/>
            <person name="Chan C."/>
        </authorList>
    </citation>
    <scope>NUCLEOTIDE SEQUENCE</scope>
</reference>
<feature type="non-terminal residue" evidence="1">
    <location>
        <position position="1"/>
    </location>
</feature>
<dbReference type="Proteomes" id="UP000626109">
    <property type="component" value="Unassembled WGS sequence"/>
</dbReference>
<protein>
    <submittedName>
        <fullName evidence="1">Uncharacterized protein</fullName>
    </submittedName>
</protein>
<dbReference type="EMBL" id="CAJNNW010009518">
    <property type="protein sequence ID" value="CAE8651019.1"/>
    <property type="molecule type" value="Genomic_DNA"/>
</dbReference>